<name>A0A515EJK0_9BURK</name>
<keyword evidence="3" id="KW-0238">DNA-binding</keyword>
<sequence>MNVTLRQLRAFCALAQTSSFTDAAASLHVTQSALSGLIKELEQTLGVQVVNRSTRKVQLSEVGREFYPLATKVLQDLDGALETMADLKALKRGLVRIAAPQLMSCTVLPEVIAQFQQHYPEIQVRLFDCMVESVLSKVHSGEVDFGIGPEREPMADIEAKTLFEMPFVVVFPKGHPLEPLEHVTWAQALQHPLVALQGEFTQRLRLDLHQSVRHLALNPANEVTFMTTALAMVSAGLGVTTCSPYANSLIQRHRLLSRPLVEPAIERRFFVFTRKDRPLSPAALRFETFLMDYVACHDWPDTQNIED</sequence>
<dbReference type="InterPro" id="IPR036390">
    <property type="entry name" value="WH_DNA-bd_sf"/>
</dbReference>
<keyword evidence="4" id="KW-0804">Transcription</keyword>
<dbReference type="PROSITE" id="PS50931">
    <property type="entry name" value="HTH_LYSR"/>
    <property type="match status" value="1"/>
</dbReference>
<keyword evidence="2" id="KW-0805">Transcription regulation</keyword>
<proteinExistence type="inferred from homology"/>
<dbReference type="RefSeq" id="WP_142808287.1">
    <property type="nucleotide sequence ID" value="NZ_CP036282.1"/>
</dbReference>
<dbReference type="GO" id="GO:0003700">
    <property type="term" value="F:DNA-binding transcription factor activity"/>
    <property type="evidence" value="ECO:0007669"/>
    <property type="project" value="InterPro"/>
</dbReference>
<dbReference type="GO" id="GO:0003677">
    <property type="term" value="F:DNA binding"/>
    <property type="evidence" value="ECO:0007669"/>
    <property type="project" value="UniProtKB-KW"/>
</dbReference>
<dbReference type="PANTHER" id="PTHR30419:SF30">
    <property type="entry name" value="LYSR FAMILY TRANSCRIPTIONAL REGULATOR"/>
    <property type="match status" value="1"/>
</dbReference>
<keyword evidence="7" id="KW-1185">Reference proteome</keyword>
<organism evidence="6 7">
    <name type="scientific">Rhodoferax aquaticus</name>
    <dbReference type="NCBI Taxonomy" id="2527691"/>
    <lineage>
        <taxon>Bacteria</taxon>
        <taxon>Pseudomonadati</taxon>
        <taxon>Pseudomonadota</taxon>
        <taxon>Betaproteobacteria</taxon>
        <taxon>Burkholderiales</taxon>
        <taxon>Comamonadaceae</taxon>
        <taxon>Rhodoferax</taxon>
    </lineage>
</organism>
<gene>
    <name evidence="6" type="ORF">EXZ61_00830</name>
</gene>
<dbReference type="Pfam" id="PF00126">
    <property type="entry name" value="HTH_1"/>
    <property type="match status" value="1"/>
</dbReference>
<dbReference type="Pfam" id="PF03466">
    <property type="entry name" value="LysR_substrate"/>
    <property type="match status" value="1"/>
</dbReference>
<dbReference type="Proteomes" id="UP000317365">
    <property type="component" value="Chromosome"/>
</dbReference>
<evidence type="ECO:0000259" key="5">
    <source>
        <dbReference type="PROSITE" id="PS50931"/>
    </source>
</evidence>
<accession>A0A515EJK0</accession>
<protein>
    <submittedName>
        <fullName evidence="6">LysR family transcriptional regulator</fullName>
    </submittedName>
</protein>
<dbReference type="SUPFAM" id="SSF46785">
    <property type="entry name" value="Winged helix' DNA-binding domain"/>
    <property type="match status" value="1"/>
</dbReference>
<dbReference type="FunFam" id="1.10.10.10:FF:000001">
    <property type="entry name" value="LysR family transcriptional regulator"/>
    <property type="match status" value="1"/>
</dbReference>
<dbReference type="PRINTS" id="PR00039">
    <property type="entry name" value="HTHLYSR"/>
</dbReference>
<dbReference type="SUPFAM" id="SSF53850">
    <property type="entry name" value="Periplasmic binding protein-like II"/>
    <property type="match status" value="1"/>
</dbReference>
<dbReference type="InterPro" id="IPR036388">
    <property type="entry name" value="WH-like_DNA-bd_sf"/>
</dbReference>
<dbReference type="EMBL" id="CP036282">
    <property type="protein sequence ID" value="QDL52835.1"/>
    <property type="molecule type" value="Genomic_DNA"/>
</dbReference>
<evidence type="ECO:0000256" key="1">
    <source>
        <dbReference type="ARBA" id="ARBA00009437"/>
    </source>
</evidence>
<dbReference type="InterPro" id="IPR000847">
    <property type="entry name" value="LysR_HTH_N"/>
</dbReference>
<dbReference type="GO" id="GO:0005829">
    <property type="term" value="C:cytosol"/>
    <property type="evidence" value="ECO:0007669"/>
    <property type="project" value="TreeGrafter"/>
</dbReference>
<comment type="similarity">
    <text evidence="1">Belongs to the LysR transcriptional regulatory family.</text>
</comment>
<feature type="domain" description="HTH lysR-type" evidence="5">
    <location>
        <begin position="3"/>
        <end position="60"/>
    </location>
</feature>
<reference evidence="7" key="2">
    <citation type="journal article" date="2020" name="Int. J. Syst. Evol. Microbiol.">
        <title>Genomic insights into a novel species Rhodoferax aquaticus sp. nov., isolated from freshwater.</title>
        <authorList>
            <person name="Li T."/>
            <person name="Zhuo Y."/>
            <person name="Jin C.Z."/>
            <person name="Wu X."/>
            <person name="Ko S.R."/>
            <person name="Jin F.J."/>
            <person name="Ahn C.Y."/>
            <person name="Oh H.M."/>
            <person name="Lee H.G."/>
            <person name="Jin L."/>
        </authorList>
    </citation>
    <scope>NUCLEOTIDE SEQUENCE [LARGE SCALE GENOMIC DNA]</scope>
    <source>
        <strain evidence="7">Gr-4</strain>
    </source>
</reference>
<dbReference type="KEGG" id="rhg:EXZ61_00830"/>
<dbReference type="AlphaFoldDB" id="A0A515EJK0"/>
<dbReference type="Gene3D" id="3.40.190.290">
    <property type="match status" value="1"/>
</dbReference>
<dbReference type="PANTHER" id="PTHR30419">
    <property type="entry name" value="HTH-TYPE TRANSCRIPTIONAL REGULATOR YBHD"/>
    <property type="match status" value="1"/>
</dbReference>
<dbReference type="Gene3D" id="1.10.10.10">
    <property type="entry name" value="Winged helix-like DNA-binding domain superfamily/Winged helix DNA-binding domain"/>
    <property type="match status" value="1"/>
</dbReference>
<evidence type="ECO:0000313" key="6">
    <source>
        <dbReference type="EMBL" id="QDL52835.1"/>
    </source>
</evidence>
<dbReference type="InterPro" id="IPR050950">
    <property type="entry name" value="HTH-type_LysR_regulators"/>
</dbReference>
<evidence type="ECO:0000256" key="2">
    <source>
        <dbReference type="ARBA" id="ARBA00023015"/>
    </source>
</evidence>
<evidence type="ECO:0000313" key="7">
    <source>
        <dbReference type="Proteomes" id="UP000317365"/>
    </source>
</evidence>
<reference evidence="7" key="1">
    <citation type="submission" date="2019-02" db="EMBL/GenBank/DDBJ databases">
        <title>Complete genome sequence of Rhodoferax sp. Gr-4.</title>
        <authorList>
            <person name="Jin L."/>
        </authorList>
    </citation>
    <scope>NUCLEOTIDE SEQUENCE [LARGE SCALE GENOMIC DNA]</scope>
    <source>
        <strain evidence="7">Gr-4</strain>
    </source>
</reference>
<evidence type="ECO:0000256" key="3">
    <source>
        <dbReference type="ARBA" id="ARBA00023125"/>
    </source>
</evidence>
<dbReference type="CDD" id="cd08440">
    <property type="entry name" value="PBP2_LTTR_like_4"/>
    <property type="match status" value="1"/>
</dbReference>
<dbReference type="InterPro" id="IPR005119">
    <property type="entry name" value="LysR_subst-bd"/>
</dbReference>
<evidence type="ECO:0000256" key="4">
    <source>
        <dbReference type="ARBA" id="ARBA00023163"/>
    </source>
</evidence>